<proteinExistence type="predicted"/>
<organism evidence="2 3">
    <name type="scientific">Dawidia soli</name>
    <dbReference type="NCBI Taxonomy" id="2782352"/>
    <lineage>
        <taxon>Bacteria</taxon>
        <taxon>Pseudomonadati</taxon>
        <taxon>Bacteroidota</taxon>
        <taxon>Cytophagia</taxon>
        <taxon>Cytophagales</taxon>
        <taxon>Chryseotaleaceae</taxon>
        <taxon>Dawidia</taxon>
    </lineage>
</organism>
<dbReference type="EMBL" id="JAHESC010000034">
    <property type="protein sequence ID" value="MBT1689043.1"/>
    <property type="molecule type" value="Genomic_DNA"/>
</dbReference>
<keyword evidence="3" id="KW-1185">Reference proteome</keyword>
<sequence length="185" mass="20799">MRGIFCFLILASVSFFAQAQSPTTYGNFKVVDQEIIYQKVFIQDSVTAAKLAEFYKALPYVANVSVSGDEVSFDVNDITVDYKKFQFTQVATPPIIQTGKYSGKVTAAVKDGKYRLTFRTLMVTGNIGYKNISEKDRLTSYATKNSATILSPDWCKPNTLGLLDKAFTDKLQYTELQKKQDSDDW</sequence>
<evidence type="ECO:0000256" key="1">
    <source>
        <dbReference type="SAM" id="SignalP"/>
    </source>
</evidence>
<evidence type="ECO:0008006" key="4">
    <source>
        <dbReference type="Google" id="ProtNLM"/>
    </source>
</evidence>
<evidence type="ECO:0000313" key="3">
    <source>
        <dbReference type="Proteomes" id="UP001319180"/>
    </source>
</evidence>
<reference evidence="2 3" key="1">
    <citation type="submission" date="2021-05" db="EMBL/GenBank/DDBJ databases">
        <title>A Polyphasic approach of four new species of the genus Ohtaekwangia: Ohtaekwangia histidinii sp. nov., Ohtaekwangia cretensis sp. nov., Ohtaekwangia indiensis sp. nov., Ohtaekwangia reichenbachii sp. nov. from diverse environment.</title>
        <authorList>
            <person name="Octaviana S."/>
        </authorList>
    </citation>
    <scope>NUCLEOTIDE SEQUENCE [LARGE SCALE GENOMIC DNA]</scope>
    <source>
        <strain evidence="2 3">PWU37</strain>
    </source>
</reference>
<evidence type="ECO:0000313" key="2">
    <source>
        <dbReference type="EMBL" id="MBT1689043.1"/>
    </source>
</evidence>
<protein>
    <recommendedName>
        <fullName evidence="4">DUF4468 domain-containing protein</fullName>
    </recommendedName>
</protein>
<feature type="signal peptide" evidence="1">
    <location>
        <begin position="1"/>
        <end position="19"/>
    </location>
</feature>
<dbReference type="RefSeq" id="WP_254092267.1">
    <property type="nucleotide sequence ID" value="NZ_JAHESC010000034.1"/>
</dbReference>
<dbReference type="AlphaFoldDB" id="A0AAP2DBN3"/>
<keyword evidence="1" id="KW-0732">Signal</keyword>
<name>A0AAP2DBN3_9BACT</name>
<accession>A0AAP2DBN3</accession>
<comment type="caution">
    <text evidence="2">The sequence shown here is derived from an EMBL/GenBank/DDBJ whole genome shotgun (WGS) entry which is preliminary data.</text>
</comment>
<gene>
    <name evidence="2" type="ORF">KK078_20930</name>
</gene>
<dbReference type="Proteomes" id="UP001319180">
    <property type="component" value="Unassembled WGS sequence"/>
</dbReference>
<feature type="chain" id="PRO_5042961722" description="DUF4468 domain-containing protein" evidence="1">
    <location>
        <begin position="20"/>
        <end position="185"/>
    </location>
</feature>